<organism evidence="1 2">
    <name type="scientific">Hygrophoropsis aurantiaca</name>
    <dbReference type="NCBI Taxonomy" id="72124"/>
    <lineage>
        <taxon>Eukaryota</taxon>
        <taxon>Fungi</taxon>
        <taxon>Dikarya</taxon>
        <taxon>Basidiomycota</taxon>
        <taxon>Agaricomycotina</taxon>
        <taxon>Agaricomycetes</taxon>
        <taxon>Agaricomycetidae</taxon>
        <taxon>Boletales</taxon>
        <taxon>Coniophorineae</taxon>
        <taxon>Hygrophoropsidaceae</taxon>
        <taxon>Hygrophoropsis</taxon>
    </lineage>
</organism>
<reference evidence="1" key="1">
    <citation type="journal article" date="2021" name="New Phytol.">
        <title>Evolutionary innovations through gain and loss of genes in the ectomycorrhizal Boletales.</title>
        <authorList>
            <person name="Wu G."/>
            <person name="Miyauchi S."/>
            <person name="Morin E."/>
            <person name="Kuo A."/>
            <person name="Drula E."/>
            <person name="Varga T."/>
            <person name="Kohler A."/>
            <person name="Feng B."/>
            <person name="Cao Y."/>
            <person name="Lipzen A."/>
            <person name="Daum C."/>
            <person name="Hundley H."/>
            <person name="Pangilinan J."/>
            <person name="Johnson J."/>
            <person name="Barry K."/>
            <person name="LaButti K."/>
            <person name="Ng V."/>
            <person name="Ahrendt S."/>
            <person name="Min B."/>
            <person name="Choi I.G."/>
            <person name="Park H."/>
            <person name="Plett J.M."/>
            <person name="Magnuson J."/>
            <person name="Spatafora J.W."/>
            <person name="Nagy L.G."/>
            <person name="Henrissat B."/>
            <person name="Grigoriev I.V."/>
            <person name="Yang Z.L."/>
            <person name="Xu J."/>
            <person name="Martin F.M."/>
        </authorList>
    </citation>
    <scope>NUCLEOTIDE SEQUENCE</scope>
    <source>
        <strain evidence="1">ATCC 28755</strain>
    </source>
</reference>
<name>A0ACB7ZQW2_9AGAM</name>
<dbReference type="Proteomes" id="UP000790377">
    <property type="component" value="Unassembled WGS sequence"/>
</dbReference>
<protein>
    <submittedName>
        <fullName evidence="1">Uncharacterized protein</fullName>
    </submittedName>
</protein>
<evidence type="ECO:0000313" key="1">
    <source>
        <dbReference type="EMBL" id="KAH7903064.1"/>
    </source>
</evidence>
<keyword evidence="2" id="KW-1185">Reference proteome</keyword>
<accession>A0ACB7ZQW2</accession>
<evidence type="ECO:0000313" key="2">
    <source>
        <dbReference type="Proteomes" id="UP000790377"/>
    </source>
</evidence>
<dbReference type="EMBL" id="MU269260">
    <property type="protein sequence ID" value="KAH7903064.1"/>
    <property type="molecule type" value="Genomic_DNA"/>
</dbReference>
<sequence>MSPPTSPELKTTTMAQIQDINTYSESQYLGRLLKPSISIFVTSFFALNALFYEDTATRVKRASVLASSLSFGKGLIFIIPRSEILVASKSYTRIYQATEYSPQSASPEELAEGQLLGVLILKVAALGVV</sequence>
<proteinExistence type="predicted"/>
<gene>
    <name evidence="1" type="ORF">BJ138DRAFT_1120780</name>
</gene>
<comment type="caution">
    <text evidence="1">The sequence shown here is derived from an EMBL/GenBank/DDBJ whole genome shotgun (WGS) entry which is preliminary data.</text>
</comment>